<name>A0A6A6ITJ6_9PLEO</name>
<evidence type="ECO:0000313" key="3">
    <source>
        <dbReference type="EMBL" id="KAF2253182.1"/>
    </source>
</evidence>
<protein>
    <recommendedName>
        <fullName evidence="5">DUF3712 domain-containing protein</fullName>
    </recommendedName>
</protein>
<dbReference type="Proteomes" id="UP000800094">
    <property type="component" value="Unassembled WGS sequence"/>
</dbReference>
<dbReference type="Pfam" id="PF12505">
    <property type="entry name" value="DUF3712"/>
    <property type="match status" value="1"/>
</dbReference>
<accession>A0A6A6ITJ6</accession>
<keyword evidence="4" id="KW-1185">Reference proteome</keyword>
<dbReference type="GO" id="GO:0000329">
    <property type="term" value="C:fungal-type vacuole membrane"/>
    <property type="evidence" value="ECO:0007669"/>
    <property type="project" value="InterPro"/>
</dbReference>
<organism evidence="3 4">
    <name type="scientific">Trematosphaeria pertusa</name>
    <dbReference type="NCBI Taxonomy" id="390896"/>
    <lineage>
        <taxon>Eukaryota</taxon>
        <taxon>Fungi</taxon>
        <taxon>Dikarya</taxon>
        <taxon>Ascomycota</taxon>
        <taxon>Pezizomycotina</taxon>
        <taxon>Dothideomycetes</taxon>
        <taxon>Pleosporomycetidae</taxon>
        <taxon>Pleosporales</taxon>
        <taxon>Massarineae</taxon>
        <taxon>Trematosphaeriaceae</taxon>
        <taxon>Trematosphaeria</taxon>
    </lineage>
</organism>
<dbReference type="InterPro" id="IPR046368">
    <property type="entry name" value="Tag1"/>
</dbReference>
<dbReference type="OrthoDB" id="10039566at2759"/>
<feature type="region of interest" description="Disordered" evidence="1">
    <location>
        <begin position="1"/>
        <end position="21"/>
    </location>
</feature>
<dbReference type="InterPro" id="IPR022185">
    <property type="entry name" value="DUF3712"/>
</dbReference>
<reference evidence="3" key="1">
    <citation type="journal article" date="2020" name="Stud. Mycol.">
        <title>101 Dothideomycetes genomes: a test case for predicting lifestyles and emergence of pathogens.</title>
        <authorList>
            <person name="Haridas S."/>
            <person name="Albert R."/>
            <person name="Binder M."/>
            <person name="Bloem J."/>
            <person name="Labutti K."/>
            <person name="Salamov A."/>
            <person name="Andreopoulos B."/>
            <person name="Baker S."/>
            <person name="Barry K."/>
            <person name="Bills G."/>
            <person name="Bluhm B."/>
            <person name="Cannon C."/>
            <person name="Castanera R."/>
            <person name="Culley D."/>
            <person name="Daum C."/>
            <person name="Ezra D."/>
            <person name="Gonzalez J."/>
            <person name="Henrissat B."/>
            <person name="Kuo A."/>
            <person name="Liang C."/>
            <person name="Lipzen A."/>
            <person name="Lutzoni F."/>
            <person name="Magnuson J."/>
            <person name="Mondo S."/>
            <person name="Nolan M."/>
            <person name="Ohm R."/>
            <person name="Pangilinan J."/>
            <person name="Park H.-J."/>
            <person name="Ramirez L."/>
            <person name="Alfaro M."/>
            <person name="Sun H."/>
            <person name="Tritt A."/>
            <person name="Yoshinaga Y."/>
            <person name="Zwiers L.-H."/>
            <person name="Turgeon B."/>
            <person name="Goodwin S."/>
            <person name="Spatafora J."/>
            <person name="Crous P."/>
            <person name="Grigoriev I."/>
        </authorList>
    </citation>
    <scope>NUCLEOTIDE SEQUENCE</scope>
    <source>
        <strain evidence="3">CBS 122368</strain>
    </source>
</reference>
<gene>
    <name evidence="3" type="ORF">BU26DRAFT_418752</name>
</gene>
<proteinExistence type="predicted"/>
<dbReference type="EMBL" id="ML987191">
    <property type="protein sequence ID" value="KAF2253182.1"/>
    <property type="molecule type" value="Genomic_DNA"/>
</dbReference>
<dbReference type="AlphaFoldDB" id="A0A6A6ITJ6"/>
<keyword evidence="2" id="KW-0472">Membrane</keyword>
<keyword evidence="2" id="KW-0812">Transmembrane</keyword>
<evidence type="ECO:0000313" key="4">
    <source>
        <dbReference type="Proteomes" id="UP000800094"/>
    </source>
</evidence>
<dbReference type="RefSeq" id="XP_033688186.1">
    <property type="nucleotide sequence ID" value="XM_033823268.1"/>
</dbReference>
<evidence type="ECO:0008006" key="5">
    <source>
        <dbReference type="Google" id="ProtNLM"/>
    </source>
</evidence>
<dbReference type="PANTHER" id="PTHR35895:SF1">
    <property type="entry name" value="LIPID-BINDING SERUM GLYCOPROTEIN C-TERMINAL DOMAIN-CONTAINING PROTEIN"/>
    <property type="match status" value="1"/>
</dbReference>
<feature type="transmembrane region" description="Helical" evidence="2">
    <location>
        <begin position="51"/>
        <end position="74"/>
    </location>
</feature>
<dbReference type="PANTHER" id="PTHR35895">
    <property type="entry name" value="CHROMOSOME 16, WHOLE GENOME SHOTGUN SEQUENCE"/>
    <property type="match status" value="1"/>
</dbReference>
<evidence type="ECO:0000256" key="1">
    <source>
        <dbReference type="SAM" id="MobiDB-lite"/>
    </source>
</evidence>
<keyword evidence="2" id="KW-1133">Transmembrane helix</keyword>
<sequence>MDKIDHPELQEEVNGHGAAAPKKGGVFNTLYPPGPKGGAGPRMKNHCRKFWWCDLLLIAAITLIIVLPIIYVAIPKKAQHDLDASTLDVTEQDVTSPTTDGVHLKLVSVAKSGSSFHPTIEGFQAGLSLLDQPAFIYINVPETKAEAETTITVDQDVAIANMDAFKDYNKVVMGSESFDVYMDGKTKIHQSGLQAISVNYHKKVTMKGLNKLAGLNITNIRILSGSDEILPDGSNMVGNVIIPNPSVMTIDLGNVTMNLAVDGTAIGTSLLPNLVLKPGENNVSMQSTVEQLQVIGLIQTKYQNAVIPLEIVGNSSMKGDEHLEYYEAAIQSNTIKLDLNIGPALQAIGINTTDFA</sequence>
<dbReference type="GeneID" id="54576598"/>
<evidence type="ECO:0000256" key="2">
    <source>
        <dbReference type="SAM" id="Phobius"/>
    </source>
</evidence>